<feature type="transmembrane region" description="Helical" evidence="5">
    <location>
        <begin position="6"/>
        <end position="26"/>
    </location>
</feature>
<evidence type="ECO:0000313" key="6">
    <source>
        <dbReference type="EMBL" id="MCE7010896.1"/>
    </source>
</evidence>
<name>A0ABS8ZT75_9PSEU</name>
<dbReference type="Pfam" id="PF13564">
    <property type="entry name" value="DoxX_2"/>
    <property type="match status" value="1"/>
</dbReference>
<feature type="transmembrane region" description="Helical" evidence="5">
    <location>
        <begin position="100"/>
        <end position="123"/>
    </location>
</feature>
<keyword evidence="7" id="KW-1185">Reference proteome</keyword>
<dbReference type="EMBL" id="JAJVCN010000004">
    <property type="protein sequence ID" value="MCE7010896.1"/>
    <property type="molecule type" value="Genomic_DNA"/>
</dbReference>
<evidence type="ECO:0000256" key="4">
    <source>
        <dbReference type="ARBA" id="ARBA00023136"/>
    </source>
</evidence>
<evidence type="ECO:0000256" key="1">
    <source>
        <dbReference type="ARBA" id="ARBA00004141"/>
    </source>
</evidence>
<sequence length="124" mass="12973">MNIALWVVQGILAVAFLIAGGTKLALSNQRLLERGPAMAWVGDFSQRSVKTIGTLEVLGALSLVIPPALDFATVLTPTAATGFVLLMFGATIVHLRRGETVAIGLPILLGVLALVVVFLRALAL</sequence>
<dbReference type="Proteomes" id="UP001521150">
    <property type="component" value="Unassembled WGS sequence"/>
</dbReference>
<keyword evidence="4 5" id="KW-0472">Membrane</keyword>
<keyword evidence="3 5" id="KW-1133">Transmembrane helix</keyword>
<comment type="caution">
    <text evidence="6">The sequence shown here is derived from an EMBL/GenBank/DDBJ whole genome shotgun (WGS) entry which is preliminary data.</text>
</comment>
<evidence type="ECO:0000256" key="3">
    <source>
        <dbReference type="ARBA" id="ARBA00022989"/>
    </source>
</evidence>
<proteinExistence type="predicted"/>
<evidence type="ECO:0000256" key="5">
    <source>
        <dbReference type="SAM" id="Phobius"/>
    </source>
</evidence>
<organism evidence="6 7">
    <name type="scientific">Kibdelosporangium philippinense</name>
    <dbReference type="NCBI Taxonomy" id="211113"/>
    <lineage>
        <taxon>Bacteria</taxon>
        <taxon>Bacillati</taxon>
        <taxon>Actinomycetota</taxon>
        <taxon>Actinomycetes</taxon>
        <taxon>Pseudonocardiales</taxon>
        <taxon>Pseudonocardiaceae</taxon>
        <taxon>Kibdelosporangium</taxon>
    </lineage>
</organism>
<keyword evidence="2 5" id="KW-0812">Transmembrane</keyword>
<dbReference type="RefSeq" id="WP_233733179.1">
    <property type="nucleotide sequence ID" value="NZ_JAJVCN010000004.1"/>
</dbReference>
<feature type="transmembrane region" description="Helical" evidence="5">
    <location>
        <begin position="71"/>
        <end position="93"/>
    </location>
</feature>
<reference evidence="6 7" key="1">
    <citation type="submission" date="2021-12" db="EMBL/GenBank/DDBJ databases">
        <title>Genome sequence of Kibdelosporangium philippinense ATCC 49844.</title>
        <authorList>
            <person name="Fedorov E.A."/>
            <person name="Omeragic M."/>
            <person name="Shalygina K.F."/>
            <person name="Maclea K.S."/>
        </authorList>
    </citation>
    <scope>NUCLEOTIDE SEQUENCE [LARGE SCALE GENOMIC DNA]</scope>
    <source>
        <strain evidence="6 7">ATCC 49844</strain>
    </source>
</reference>
<protein>
    <submittedName>
        <fullName evidence="6">DoxX family protein</fullName>
    </submittedName>
</protein>
<gene>
    <name evidence="6" type="ORF">LWC34_50050</name>
</gene>
<accession>A0ABS8ZT75</accession>
<evidence type="ECO:0000256" key="2">
    <source>
        <dbReference type="ARBA" id="ARBA00022692"/>
    </source>
</evidence>
<dbReference type="InterPro" id="IPR032808">
    <property type="entry name" value="DoxX"/>
</dbReference>
<evidence type="ECO:0000313" key="7">
    <source>
        <dbReference type="Proteomes" id="UP001521150"/>
    </source>
</evidence>
<comment type="subcellular location">
    <subcellularLocation>
        <location evidence="1">Membrane</location>
        <topology evidence="1">Multi-pass membrane protein</topology>
    </subcellularLocation>
</comment>